<dbReference type="InterPro" id="IPR036179">
    <property type="entry name" value="Ig-like_dom_sf"/>
</dbReference>
<evidence type="ECO:0000256" key="2">
    <source>
        <dbReference type="ARBA" id="ARBA00011902"/>
    </source>
</evidence>
<evidence type="ECO:0000313" key="22">
    <source>
        <dbReference type="EMBL" id="RUS88306.1"/>
    </source>
</evidence>
<sequence length="1428" mass="155665">YTRCLIALATLNLSTESEFVNLTVPHNVVHAMDTDSGAIMKAYVHAVPHPKIEWLFEGQSLADHPMFMQIYNPQTLEAKLLVVKPKTEYSGVYTIRVTIEADNITKDAKNIAFYVQGQPDVSVDAISNSNDKLPPKVITVKALPSRTFVLPITCKVRGYPASKISWFYQPCRQAFCEKTDNASAWEEIYKTPRRQKTISLGMIENVLFLDQKKNGHYKCEAENSYGNSNDTLLVLVSGEQGIQSVSDSANREVVEGDSITVTCRANKWLYRSVALIRKPEDDLTAIGNGPGGTDLDTDGDQSKDGTSTGRENATTASAVSGGNIPAPMPYSYVNAADKSSGGAAVSSTTTSSLTDDGVGFAGSVNKTFPTTTSSFLPRTKQPTQHFSETENMIEVSQTWDKLKLSDQGEYLCLATSAYRNNTDQKSYLLTLHEIILPEISVLSGSSRRVKVGASALFQCLMKGLPPPTIYWYKAGDLLNVTELERYVLTSHGHSLTIKNATLADEGNYQCMGSNLGGKVWSKNMTLLVGDALVAAGSSHYYIGIIIGIVVFIIILVIIIVKIKFSKTASHKDLEQFLIQPQGDYNPDLPIDEQTGCLPYDAKWEFPKDRLRLGMILGQGAFGRVMKAEAIGITDGEDVTVVAVKMVKDCTDKDQMMALLSELKILIHVGQHLNILNLLGAVTKDIRFGELYVIVEYCHFGNLRSYLIKNKDYFQDTMEDVDEHVTGGADNSKFPPPYDAPMTPTSPKGGEKPAHEKGPYYVNKAGGPHGSAALFGPSLTTKNLFCWAFQVARGMEFLAARKYIHRDLAARNVLLSEDNIVKICDFGLAKDLYQDQEYFKKGDGPVPVKWMALESFTHRIYTTKSDVWSYGILLWELFSLGGNPYPGVEINEKFIGLLKSGYRMEKPPFATDELYKLMLKTWKVEPDDRPSFSSLVASMGDFLESNVKQYYLDLSSPYMKMQGDSDTGSGDEAKENKGESNILTDPDGYLKMSPTLGPDYSNILPNSPKSTKFAQVDETTPTYVNQRRWQKEDETDEMEMTPLAGANDERKSSLPDALAPGFLPEEDNQIHTVAEVHQLEETDSGHSSSYEGAGLSPVIAVENNDYLIPVLPDSPPPSPPLAPSHQPQQLQQRQQRQQREQRAEVVEVVPPVPAPPEGPKISLAAKLPPLRQAPSSSNTPRLRQPTPLRLYPAPTAPSSMFQAAASGAPLSRSLPIAANSKKNPEPGLKGDGSAAGDYRKRGSDGFVPNTMSPTSSTANSETAPKKSSGGESVSSTSPVSSSNLSWGNKRAGIPKLKDTSRVYTPAGSAPDSGSNPSSPVTAATSSTSGSALTVSNPLSKYTAWPLPPPDSPTDSTNFDGNESVSSPSHPLLNGPLRNRIGHFRNGLSEGRYLSNASSGYNSDLSPAESTPPPDYRAVLEDATETDILV</sequence>
<dbReference type="InterPro" id="IPR011009">
    <property type="entry name" value="Kinase-like_dom_sf"/>
</dbReference>
<reference evidence="22 23" key="1">
    <citation type="submission" date="2019-01" db="EMBL/GenBank/DDBJ databases">
        <title>A draft genome assembly of the solar-powered sea slug Elysia chlorotica.</title>
        <authorList>
            <person name="Cai H."/>
            <person name="Li Q."/>
            <person name="Fang X."/>
            <person name="Li J."/>
            <person name="Curtis N.E."/>
            <person name="Altenburger A."/>
            <person name="Shibata T."/>
            <person name="Feng M."/>
            <person name="Maeda T."/>
            <person name="Schwartz J.A."/>
            <person name="Shigenobu S."/>
            <person name="Lundholm N."/>
            <person name="Nishiyama T."/>
            <person name="Yang H."/>
            <person name="Hasebe M."/>
            <person name="Li S."/>
            <person name="Pierce S.K."/>
            <person name="Wang J."/>
        </authorList>
    </citation>
    <scope>NUCLEOTIDE SEQUENCE [LARGE SCALE GENOMIC DNA]</scope>
    <source>
        <strain evidence="22">EC2010</strain>
        <tissue evidence="22">Whole organism of an adult</tissue>
    </source>
</reference>
<comment type="catalytic activity">
    <reaction evidence="16">
        <text>L-tyrosyl-[protein] + ATP = O-phospho-L-tyrosyl-[protein] + ADP + H(+)</text>
        <dbReference type="Rhea" id="RHEA:10596"/>
        <dbReference type="Rhea" id="RHEA-COMP:10136"/>
        <dbReference type="Rhea" id="RHEA-COMP:20101"/>
        <dbReference type="ChEBI" id="CHEBI:15378"/>
        <dbReference type="ChEBI" id="CHEBI:30616"/>
        <dbReference type="ChEBI" id="CHEBI:46858"/>
        <dbReference type="ChEBI" id="CHEBI:61978"/>
        <dbReference type="ChEBI" id="CHEBI:456216"/>
        <dbReference type="EC" id="2.7.10.1"/>
    </reaction>
</comment>
<evidence type="ECO:0000256" key="6">
    <source>
        <dbReference type="ARBA" id="ARBA00022741"/>
    </source>
</evidence>
<dbReference type="InterPro" id="IPR008266">
    <property type="entry name" value="Tyr_kinase_AS"/>
</dbReference>
<dbReference type="InterPro" id="IPR017441">
    <property type="entry name" value="Protein_kinase_ATP_BS"/>
</dbReference>
<dbReference type="PANTHER" id="PTHR24416:SF600">
    <property type="entry name" value="PDGF- AND VEGF-RECEPTOR RELATED, ISOFORM J"/>
    <property type="match status" value="1"/>
</dbReference>
<dbReference type="Pfam" id="PF13927">
    <property type="entry name" value="Ig_3"/>
    <property type="match status" value="1"/>
</dbReference>
<feature type="compositionally biased region" description="Low complexity" evidence="18">
    <location>
        <begin position="1313"/>
        <end position="1335"/>
    </location>
</feature>
<feature type="region of interest" description="Disordered" evidence="18">
    <location>
        <begin position="960"/>
        <end position="988"/>
    </location>
</feature>
<dbReference type="OrthoDB" id="6077854at2759"/>
<dbReference type="SMART" id="SM00409">
    <property type="entry name" value="IG"/>
    <property type="match status" value="4"/>
</dbReference>
<keyword evidence="9 19" id="KW-1133">Transmembrane helix</keyword>
<dbReference type="InterPro" id="IPR013783">
    <property type="entry name" value="Ig-like_fold"/>
</dbReference>
<evidence type="ECO:0000256" key="4">
    <source>
        <dbReference type="ARBA" id="ARBA00022679"/>
    </source>
</evidence>
<dbReference type="GO" id="GO:0004714">
    <property type="term" value="F:transmembrane receptor protein tyrosine kinase activity"/>
    <property type="evidence" value="ECO:0007669"/>
    <property type="project" value="UniProtKB-EC"/>
</dbReference>
<feature type="non-terminal residue" evidence="22">
    <location>
        <position position="1"/>
    </location>
</feature>
<dbReference type="PROSITE" id="PS50011">
    <property type="entry name" value="PROTEIN_KINASE_DOM"/>
    <property type="match status" value="1"/>
</dbReference>
<dbReference type="FunFam" id="1.10.510.10:FF:000554">
    <property type="entry name" value="Predicted protein"/>
    <property type="match status" value="1"/>
</dbReference>
<keyword evidence="23" id="KW-1185">Reference proteome</keyword>
<dbReference type="InterPro" id="IPR000719">
    <property type="entry name" value="Prot_kinase_dom"/>
</dbReference>
<dbReference type="SMART" id="SM00219">
    <property type="entry name" value="TyrKc"/>
    <property type="match status" value="1"/>
</dbReference>
<evidence type="ECO:0000256" key="18">
    <source>
        <dbReference type="SAM" id="MobiDB-lite"/>
    </source>
</evidence>
<dbReference type="SUPFAM" id="SSF48726">
    <property type="entry name" value="Immunoglobulin"/>
    <property type="match status" value="3"/>
</dbReference>
<feature type="domain" description="Protein kinase" evidence="20">
    <location>
        <begin position="610"/>
        <end position="942"/>
    </location>
</feature>
<evidence type="ECO:0000256" key="19">
    <source>
        <dbReference type="SAM" id="Phobius"/>
    </source>
</evidence>
<dbReference type="GO" id="GO:0005524">
    <property type="term" value="F:ATP binding"/>
    <property type="evidence" value="ECO:0007669"/>
    <property type="project" value="UniProtKB-UniRule"/>
</dbReference>
<dbReference type="InterPro" id="IPR007110">
    <property type="entry name" value="Ig-like_dom"/>
</dbReference>
<dbReference type="STRING" id="188477.A0A3S1BTG5"/>
<feature type="compositionally biased region" description="Polar residues" evidence="18">
    <location>
        <begin position="1248"/>
        <end position="1261"/>
    </location>
</feature>
<dbReference type="GO" id="GO:0005886">
    <property type="term" value="C:plasma membrane"/>
    <property type="evidence" value="ECO:0007669"/>
    <property type="project" value="TreeGrafter"/>
</dbReference>
<feature type="compositionally biased region" description="Low complexity" evidence="18">
    <location>
        <begin position="1122"/>
        <end position="1134"/>
    </location>
</feature>
<dbReference type="Pfam" id="PF07714">
    <property type="entry name" value="PK_Tyr_Ser-Thr"/>
    <property type="match status" value="1"/>
</dbReference>
<keyword evidence="12" id="KW-1015">Disulfide bond</keyword>
<dbReference type="SMART" id="SM00408">
    <property type="entry name" value="IGc2"/>
    <property type="match status" value="3"/>
</dbReference>
<keyword evidence="14" id="KW-0325">Glycoprotein</keyword>
<dbReference type="InterPro" id="IPR020635">
    <property type="entry name" value="Tyr_kinase_cat_dom"/>
</dbReference>
<name>A0A3S1BTG5_ELYCH</name>
<keyword evidence="3" id="KW-0597">Phosphoprotein</keyword>
<keyword evidence="4" id="KW-0808">Transferase</keyword>
<feature type="compositionally biased region" description="Low complexity" evidence="18">
    <location>
        <begin position="1264"/>
        <end position="1281"/>
    </location>
</feature>
<dbReference type="InterPro" id="IPR050122">
    <property type="entry name" value="RTK"/>
</dbReference>
<evidence type="ECO:0000256" key="14">
    <source>
        <dbReference type="ARBA" id="ARBA00023180"/>
    </source>
</evidence>
<comment type="caution">
    <text evidence="22">The sequence shown here is derived from an EMBL/GenBank/DDBJ whole genome shotgun (WGS) entry which is preliminary data.</text>
</comment>
<evidence type="ECO:0000256" key="17">
    <source>
        <dbReference type="PROSITE-ProRule" id="PRU10141"/>
    </source>
</evidence>
<dbReference type="Gene3D" id="2.60.40.10">
    <property type="entry name" value="Immunoglobulins"/>
    <property type="match status" value="3"/>
</dbReference>
<feature type="binding site" evidence="17">
    <location>
        <position position="644"/>
    </location>
    <ligand>
        <name>ATP</name>
        <dbReference type="ChEBI" id="CHEBI:30616"/>
    </ligand>
</feature>
<dbReference type="InterPro" id="IPR003598">
    <property type="entry name" value="Ig_sub2"/>
</dbReference>
<dbReference type="Proteomes" id="UP000271974">
    <property type="component" value="Unassembled WGS sequence"/>
</dbReference>
<dbReference type="EC" id="2.7.10.1" evidence="2"/>
<dbReference type="EMBL" id="RQTK01000087">
    <property type="protein sequence ID" value="RUS88306.1"/>
    <property type="molecule type" value="Genomic_DNA"/>
</dbReference>
<evidence type="ECO:0000259" key="21">
    <source>
        <dbReference type="PROSITE" id="PS50835"/>
    </source>
</evidence>
<dbReference type="SUPFAM" id="SSF56112">
    <property type="entry name" value="Protein kinase-like (PK-like)"/>
    <property type="match status" value="1"/>
</dbReference>
<organism evidence="22 23">
    <name type="scientific">Elysia chlorotica</name>
    <name type="common">Eastern emerald elysia</name>
    <name type="synonym">Sea slug</name>
    <dbReference type="NCBI Taxonomy" id="188477"/>
    <lineage>
        <taxon>Eukaryota</taxon>
        <taxon>Metazoa</taxon>
        <taxon>Spiralia</taxon>
        <taxon>Lophotrochozoa</taxon>
        <taxon>Mollusca</taxon>
        <taxon>Gastropoda</taxon>
        <taxon>Heterobranchia</taxon>
        <taxon>Euthyneura</taxon>
        <taxon>Panpulmonata</taxon>
        <taxon>Sacoglossa</taxon>
        <taxon>Placobranchoidea</taxon>
        <taxon>Plakobranchidae</taxon>
        <taxon>Elysia</taxon>
    </lineage>
</organism>
<evidence type="ECO:0000256" key="7">
    <source>
        <dbReference type="ARBA" id="ARBA00022777"/>
    </source>
</evidence>
<dbReference type="PROSITE" id="PS00107">
    <property type="entry name" value="PROTEIN_KINASE_ATP"/>
    <property type="match status" value="1"/>
</dbReference>
<evidence type="ECO:0000256" key="12">
    <source>
        <dbReference type="ARBA" id="ARBA00023157"/>
    </source>
</evidence>
<evidence type="ECO:0000256" key="8">
    <source>
        <dbReference type="ARBA" id="ARBA00022840"/>
    </source>
</evidence>
<dbReference type="Gene3D" id="1.10.510.10">
    <property type="entry name" value="Transferase(Phosphotransferase) domain 1"/>
    <property type="match status" value="1"/>
</dbReference>
<dbReference type="InterPro" id="IPR001245">
    <property type="entry name" value="Ser-Thr/Tyr_kinase_cat_dom"/>
</dbReference>
<feature type="region of interest" description="Disordered" evidence="18">
    <location>
        <begin position="282"/>
        <end position="324"/>
    </location>
</feature>
<evidence type="ECO:0000256" key="3">
    <source>
        <dbReference type="ARBA" id="ARBA00022553"/>
    </source>
</evidence>
<dbReference type="InterPro" id="IPR003599">
    <property type="entry name" value="Ig_sub"/>
</dbReference>
<keyword evidence="13" id="KW-0675">Receptor</keyword>
<dbReference type="GO" id="GO:0007169">
    <property type="term" value="P:cell surface receptor protein tyrosine kinase signaling pathway"/>
    <property type="evidence" value="ECO:0007669"/>
    <property type="project" value="TreeGrafter"/>
</dbReference>
<feature type="compositionally biased region" description="Polar residues" evidence="18">
    <location>
        <begin position="1393"/>
        <end position="1407"/>
    </location>
</feature>
<dbReference type="PROSITE" id="PS50835">
    <property type="entry name" value="IG_LIKE"/>
    <property type="match status" value="2"/>
</dbReference>
<evidence type="ECO:0000256" key="9">
    <source>
        <dbReference type="ARBA" id="ARBA00022989"/>
    </source>
</evidence>
<feature type="domain" description="Ig-like" evidence="21">
    <location>
        <begin position="135"/>
        <end position="237"/>
    </location>
</feature>
<evidence type="ECO:0000259" key="20">
    <source>
        <dbReference type="PROSITE" id="PS50011"/>
    </source>
</evidence>
<keyword evidence="11" id="KW-0829">Tyrosine-protein kinase</keyword>
<dbReference type="CDD" id="cd00096">
    <property type="entry name" value="Ig"/>
    <property type="match status" value="2"/>
</dbReference>
<evidence type="ECO:0000256" key="10">
    <source>
        <dbReference type="ARBA" id="ARBA00023136"/>
    </source>
</evidence>
<feature type="compositionally biased region" description="Polar residues" evidence="18">
    <location>
        <begin position="1356"/>
        <end position="1367"/>
    </location>
</feature>
<evidence type="ECO:0000256" key="1">
    <source>
        <dbReference type="ARBA" id="ARBA00004167"/>
    </source>
</evidence>
<feature type="region of interest" description="Disordered" evidence="18">
    <location>
        <begin position="1106"/>
        <end position="1376"/>
    </location>
</feature>
<evidence type="ECO:0000256" key="13">
    <source>
        <dbReference type="ARBA" id="ARBA00023170"/>
    </source>
</evidence>
<feature type="region of interest" description="Disordered" evidence="18">
    <location>
        <begin position="724"/>
        <end position="753"/>
    </location>
</feature>
<accession>A0A3S1BTG5</accession>
<keyword evidence="15" id="KW-0393">Immunoglobulin domain</keyword>
<dbReference type="Gene3D" id="3.30.200.20">
    <property type="entry name" value="Phosphorylase Kinase, domain 1"/>
    <property type="match status" value="1"/>
</dbReference>
<proteinExistence type="predicted"/>
<evidence type="ECO:0000313" key="23">
    <source>
        <dbReference type="Proteomes" id="UP000271974"/>
    </source>
</evidence>
<evidence type="ECO:0000256" key="5">
    <source>
        <dbReference type="ARBA" id="ARBA00022692"/>
    </source>
</evidence>
<keyword evidence="10 19" id="KW-0472">Membrane</keyword>
<dbReference type="PROSITE" id="PS00109">
    <property type="entry name" value="PROTEIN_KINASE_TYR"/>
    <property type="match status" value="1"/>
</dbReference>
<comment type="subcellular location">
    <subcellularLocation>
        <location evidence="1">Membrane</location>
        <topology evidence="1">Single-pass membrane protein</topology>
    </subcellularLocation>
</comment>
<keyword evidence="8 17" id="KW-0067">ATP-binding</keyword>
<dbReference type="PANTHER" id="PTHR24416">
    <property type="entry name" value="TYROSINE-PROTEIN KINASE RECEPTOR"/>
    <property type="match status" value="1"/>
</dbReference>
<feature type="domain" description="Ig-like" evidence="21">
    <location>
        <begin position="437"/>
        <end position="525"/>
    </location>
</feature>
<feature type="compositionally biased region" description="Pro residues" evidence="18">
    <location>
        <begin position="1111"/>
        <end position="1121"/>
    </location>
</feature>
<dbReference type="GO" id="GO:0043235">
    <property type="term" value="C:receptor complex"/>
    <property type="evidence" value="ECO:0007669"/>
    <property type="project" value="TreeGrafter"/>
</dbReference>
<gene>
    <name evidence="22" type="ORF">EGW08_003944</name>
</gene>
<evidence type="ECO:0000256" key="11">
    <source>
        <dbReference type="ARBA" id="ARBA00023137"/>
    </source>
</evidence>
<feature type="compositionally biased region" description="Polar residues" evidence="18">
    <location>
        <begin position="304"/>
        <end position="320"/>
    </location>
</feature>
<keyword evidence="6 17" id="KW-0547">Nucleotide-binding</keyword>
<feature type="transmembrane region" description="Helical" evidence="19">
    <location>
        <begin position="540"/>
        <end position="560"/>
    </location>
</feature>
<keyword evidence="7" id="KW-0418">Kinase</keyword>
<feature type="region of interest" description="Disordered" evidence="18">
    <location>
        <begin position="1390"/>
        <end position="1414"/>
    </location>
</feature>
<evidence type="ECO:0000256" key="16">
    <source>
        <dbReference type="ARBA" id="ARBA00051243"/>
    </source>
</evidence>
<dbReference type="FunFam" id="3.30.200.20:FF:000384">
    <property type="entry name" value="Receptor protein-tyrosine kinase"/>
    <property type="match status" value="1"/>
</dbReference>
<keyword evidence="5 19" id="KW-0812">Transmembrane</keyword>
<evidence type="ECO:0000256" key="15">
    <source>
        <dbReference type="ARBA" id="ARBA00023319"/>
    </source>
</evidence>
<protein>
    <recommendedName>
        <fullName evidence="2">receptor protein-tyrosine kinase</fullName>
        <ecNumber evidence="2">2.7.10.1</ecNumber>
    </recommendedName>
</protein>